<dbReference type="InterPro" id="IPR013589">
    <property type="entry name" value="Bac_transglu_N"/>
</dbReference>
<dbReference type="PANTHER" id="PTHR33490">
    <property type="entry name" value="BLR5614 PROTEIN-RELATED"/>
    <property type="match status" value="1"/>
</dbReference>
<accession>A0AAQ3LA62</accession>
<dbReference type="InterPro" id="IPR038765">
    <property type="entry name" value="Papain-like_cys_pep_sf"/>
</dbReference>
<feature type="domain" description="Transglutaminase-like" evidence="1">
    <location>
        <begin position="171"/>
        <end position="242"/>
    </location>
</feature>
<dbReference type="RefSeq" id="WP_317835016.1">
    <property type="nucleotide sequence ID" value="NZ_CP136920.1"/>
</dbReference>
<proteinExistence type="predicted"/>
<evidence type="ECO:0000313" key="3">
    <source>
        <dbReference type="Proteomes" id="UP001304300"/>
    </source>
</evidence>
<name>A0AAQ3LA62_9BACT</name>
<reference evidence="2 3" key="1">
    <citation type="submission" date="2023-10" db="EMBL/GenBank/DDBJ databases">
        <title>Rubellicoccus peritrichatus gen. nov., sp. nov., isolated from an algae of coral reef tank.</title>
        <authorList>
            <person name="Luo J."/>
        </authorList>
    </citation>
    <scope>NUCLEOTIDE SEQUENCE [LARGE SCALE GENOMIC DNA]</scope>
    <source>
        <strain evidence="2 3">CR14</strain>
    </source>
</reference>
<dbReference type="SUPFAM" id="SSF54001">
    <property type="entry name" value="Cysteine proteinases"/>
    <property type="match status" value="1"/>
</dbReference>
<dbReference type="Gene3D" id="3.10.620.30">
    <property type="match status" value="1"/>
</dbReference>
<dbReference type="Proteomes" id="UP001304300">
    <property type="component" value="Chromosome"/>
</dbReference>
<sequence length="306" mass="34770">MRFTVTHTTQYKYSQPASESFAELRIWPQDTPEQKVLERELKIDPWTPVDHYEDYFGNKVEFFSIPYRHSELSVSSVAVVETHPGPNLDAVLETPLGDARQILNGQLYQLFEFRQPTAKVPLTGLDLKNNKPFFKEADDIGECLLRLNTWIYKNFSYTPGATDISTPLPKVLETRKGVCQDFAHLMLAILRSNGLAARYVSGYIEAFDPEKSDNALIGAAASHAWVEVYLPGEHWIGFDPTNNQIVGERHVKVATGRDYDDVAPMRGTFKGAQDQRLQVMVSLERMKRAEDKFHDSVDDIQTVTTK</sequence>
<evidence type="ECO:0000313" key="2">
    <source>
        <dbReference type="EMBL" id="WOO42494.1"/>
    </source>
</evidence>
<dbReference type="EMBL" id="CP136920">
    <property type="protein sequence ID" value="WOO42494.1"/>
    <property type="molecule type" value="Genomic_DNA"/>
</dbReference>
<dbReference type="SMART" id="SM00460">
    <property type="entry name" value="TGc"/>
    <property type="match status" value="1"/>
</dbReference>
<evidence type="ECO:0000259" key="1">
    <source>
        <dbReference type="SMART" id="SM00460"/>
    </source>
</evidence>
<dbReference type="Pfam" id="PF08379">
    <property type="entry name" value="Bact_transglu_N"/>
    <property type="match status" value="1"/>
</dbReference>
<keyword evidence="3" id="KW-1185">Reference proteome</keyword>
<dbReference type="PANTHER" id="PTHR33490:SF6">
    <property type="entry name" value="SLL1049 PROTEIN"/>
    <property type="match status" value="1"/>
</dbReference>
<dbReference type="InterPro" id="IPR002931">
    <property type="entry name" value="Transglutaminase-like"/>
</dbReference>
<protein>
    <submittedName>
        <fullName evidence="2">Transglutaminase family protein</fullName>
    </submittedName>
</protein>
<organism evidence="2 3">
    <name type="scientific">Rubellicoccus peritrichatus</name>
    <dbReference type="NCBI Taxonomy" id="3080537"/>
    <lineage>
        <taxon>Bacteria</taxon>
        <taxon>Pseudomonadati</taxon>
        <taxon>Verrucomicrobiota</taxon>
        <taxon>Opitutia</taxon>
        <taxon>Puniceicoccales</taxon>
        <taxon>Cerasicoccaceae</taxon>
        <taxon>Rubellicoccus</taxon>
    </lineage>
</organism>
<dbReference type="Pfam" id="PF01841">
    <property type="entry name" value="Transglut_core"/>
    <property type="match status" value="1"/>
</dbReference>
<dbReference type="KEGG" id="puo:RZN69_05285"/>
<dbReference type="AlphaFoldDB" id="A0AAQ3LA62"/>
<gene>
    <name evidence="2" type="ORF">RZN69_05285</name>
</gene>